<keyword evidence="4" id="KW-0732">Signal</keyword>
<dbReference type="NCBIfam" id="TIGR02887">
    <property type="entry name" value="spore_ger_x_C"/>
    <property type="match status" value="1"/>
</dbReference>
<evidence type="ECO:0000256" key="3">
    <source>
        <dbReference type="ARBA" id="ARBA00022544"/>
    </source>
</evidence>
<dbReference type="InterPro" id="IPR057336">
    <property type="entry name" value="GerAC_N"/>
</dbReference>
<evidence type="ECO:0000256" key="4">
    <source>
        <dbReference type="ARBA" id="ARBA00022729"/>
    </source>
</evidence>
<name>A0ABV9Q4R0_9BACL</name>
<evidence type="ECO:0000256" key="6">
    <source>
        <dbReference type="ARBA" id="ARBA00023139"/>
    </source>
</evidence>
<evidence type="ECO:0000256" key="7">
    <source>
        <dbReference type="ARBA" id="ARBA00023288"/>
    </source>
</evidence>
<keyword evidence="11" id="KW-1185">Reference proteome</keyword>
<keyword evidence="5" id="KW-0472">Membrane</keyword>
<comment type="similarity">
    <text evidence="2">Belongs to the GerABKC lipoprotein family.</text>
</comment>
<organism evidence="10 11">
    <name type="scientific">Effusibacillus consociatus</name>
    <dbReference type="NCBI Taxonomy" id="1117041"/>
    <lineage>
        <taxon>Bacteria</taxon>
        <taxon>Bacillati</taxon>
        <taxon>Bacillota</taxon>
        <taxon>Bacilli</taxon>
        <taxon>Bacillales</taxon>
        <taxon>Alicyclobacillaceae</taxon>
        <taxon>Effusibacillus</taxon>
    </lineage>
</organism>
<comment type="caution">
    <text evidence="10">The sequence shown here is derived from an EMBL/GenBank/DDBJ whole genome shotgun (WGS) entry which is preliminary data.</text>
</comment>
<dbReference type="Proteomes" id="UP001596002">
    <property type="component" value="Unassembled WGS sequence"/>
</dbReference>
<feature type="domain" description="Spore germination protein N-terminal" evidence="9">
    <location>
        <begin position="25"/>
        <end position="206"/>
    </location>
</feature>
<dbReference type="InterPro" id="IPR008844">
    <property type="entry name" value="Spore_GerAC-like"/>
</dbReference>
<evidence type="ECO:0000256" key="2">
    <source>
        <dbReference type="ARBA" id="ARBA00007886"/>
    </source>
</evidence>
<evidence type="ECO:0000256" key="1">
    <source>
        <dbReference type="ARBA" id="ARBA00004635"/>
    </source>
</evidence>
<sequence>MSNLRKLLSLFLVVVLMFPISGCYDRVELEGMAFVVSLGLDKGPDNTIDVTARIAVPSKLSGGTVGGGGGGGKDEELGGTKPITVRAHSIGEALTLLNTTVERQISLMHLASIGIGESLAREGVINYLRPLARYREFRRTVVLYVMPGNVREVYEKNQPILERSVTRFTESVTEVGRHTGLGVTNKLHEFIVSLETPNEDPIAAVLALNPKAKEQVGEREESELSFEPGKVVRQGGNPLEFTGTAVFQNDRLVTYLDGIDTRMLLTIRGELRRTQMDFPDPFEKERFVSLELKHARAPVVKVDLTTDPIRVKIRQRLEGDLIGTQTGLDYTKPSDMNILEKSIAQRLAERQKKLIEHIYHEYQADPFGILKRTRGQFATFPDLKAFDFRTKLQDAEVDVEVDLQVRRVGIQLSPLQPK</sequence>
<protein>
    <submittedName>
        <fullName evidence="10">Ger(X)C family spore germination protein</fullName>
    </submittedName>
</protein>
<dbReference type="EMBL" id="JBHSHC010000080">
    <property type="protein sequence ID" value="MFC4767637.1"/>
    <property type="molecule type" value="Genomic_DNA"/>
</dbReference>
<dbReference type="Pfam" id="PF25198">
    <property type="entry name" value="Spore_GerAC_N"/>
    <property type="match status" value="1"/>
</dbReference>
<dbReference type="Gene3D" id="3.30.300.210">
    <property type="entry name" value="Nutrient germinant receptor protein C, domain 3"/>
    <property type="match status" value="1"/>
</dbReference>
<feature type="domain" description="Spore germination GerAC-like C-terminal" evidence="8">
    <location>
        <begin position="242"/>
        <end position="409"/>
    </location>
</feature>
<dbReference type="InterPro" id="IPR046953">
    <property type="entry name" value="Spore_GerAC-like_C"/>
</dbReference>
<dbReference type="RefSeq" id="WP_380025560.1">
    <property type="nucleotide sequence ID" value="NZ_JBHSHC010000080.1"/>
</dbReference>
<proteinExistence type="inferred from homology"/>
<keyword evidence="3" id="KW-0309">Germination</keyword>
<reference evidence="11" key="1">
    <citation type="journal article" date="2019" name="Int. J. Syst. Evol. Microbiol.">
        <title>The Global Catalogue of Microorganisms (GCM) 10K type strain sequencing project: providing services to taxonomists for standard genome sequencing and annotation.</title>
        <authorList>
            <consortium name="The Broad Institute Genomics Platform"/>
            <consortium name="The Broad Institute Genome Sequencing Center for Infectious Disease"/>
            <person name="Wu L."/>
            <person name="Ma J."/>
        </authorList>
    </citation>
    <scope>NUCLEOTIDE SEQUENCE [LARGE SCALE GENOMIC DNA]</scope>
    <source>
        <strain evidence="11">WYCCWR 12678</strain>
    </source>
</reference>
<evidence type="ECO:0000259" key="9">
    <source>
        <dbReference type="Pfam" id="PF25198"/>
    </source>
</evidence>
<keyword evidence="6" id="KW-0564">Palmitate</keyword>
<evidence type="ECO:0000313" key="10">
    <source>
        <dbReference type="EMBL" id="MFC4767637.1"/>
    </source>
</evidence>
<keyword evidence="7" id="KW-0449">Lipoprotein</keyword>
<dbReference type="PANTHER" id="PTHR35789">
    <property type="entry name" value="SPORE GERMINATION PROTEIN B3"/>
    <property type="match status" value="1"/>
</dbReference>
<comment type="subcellular location">
    <subcellularLocation>
        <location evidence="1">Membrane</location>
        <topology evidence="1">Lipid-anchor</topology>
    </subcellularLocation>
</comment>
<accession>A0ABV9Q4R0</accession>
<evidence type="ECO:0000256" key="5">
    <source>
        <dbReference type="ARBA" id="ARBA00023136"/>
    </source>
</evidence>
<gene>
    <name evidence="10" type="ORF">ACFO8Q_09715</name>
</gene>
<dbReference type="Pfam" id="PF05504">
    <property type="entry name" value="Spore_GerAC"/>
    <property type="match status" value="1"/>
</dbReference>
<evidence type="ECO:0000313" key="11">
    <source>
        <dbReference type="Proteomes" id="UP001596002"/>
    </source>
</evidence>
<dbReference type="InterPro" id="IPR038501">
    <property type="entry name" value="Spore_GerAC_C_sf"/>
</dbReference>
<dbReference type="PANTHER" id="PTHR35789:SF1">
    <property type="entry name" value="SPORE GERMINATION PROTEIN B3"/>
    <property type="match status" value="1"/>
</dbReference>
<evidence type="ECO:0000259" key="8">
    <source>
        <dbReference type="Pfam" id="PF05504"/>
    </source>
</evidence>